<evidence type="ECO:0000256" key="1">
    <source>
        <dbReference type="ARBA" id="ARBA00004141"/>
    </source>
</evidence>
<dbReference type="GO" id="GO:0016020">
    <property type="term" value="C:membrane"/>
    <property type="evidence" value="ECO:0007669"/>
    <property type="project" value="UniProtKB-SubCell"/>
</dbReference>
<feature type="transmembrane region" description="Helical" evidence="5">
    <location>
        <begin position="371"/>
        <end position="393"/>
    </location>
</feature>
<dbReference type="RefSeq" id="WP_133941764.1">
    <property type="nucleotide sequence ID" value="NZ_CP038241.1"/>
</dbReference>
<reference evidence="6 7" key="1">
    <citation type="submission" date="2019-03" db="EMBL/GenBank/DDBJ databases">
        <title>Complete Genome Sequence of Allofrancisella inopinata Strain SYSU YG23 Isolated from Water-Cooling Systems in China.</title>
        <authorList>
            <person name="Ohrman C."/>
            <person name="Uneklint I."/>
            <person name="Sjodin A."/>
        </authorList>
    </citation>
    <scope>NUCLEOTIDE SEQUENCE [LARGE SCALE GENOMIC DNA]</scope>
    <source>
        <strain evidence="6 7">SYSU YG23</strain>
    </source>
</reference>
<keyword evidence="4 5" id="KW-0472">Membrane</keyword>
<dbReference type="GO" id="GO:0022857">
    <property type="term" value="F:transmembrane transporter activity"/>
    <property type="evidence" value="ECO:0007669"/>
    <property type="project" value="InterPro"/>
</dbReference>
<sequence length="503" mass="54983">MKIDADSSKKMSLVSAVLIGATSMVGSGWLFSAQLTVKNAGNWAFLAWVLAAGIVLLIALCLSKVVSMYPVRGATTRSSAISHNSIFAMPFAFANWFGIVVVISTEALATTQYLAGVKSMTWLMTDNALTFPGELFALFILALYLLVNFYGVKLLSKVNNAITVFKMFVPVLIVIIFIIYAVTHSNEHLSMFSSEIPNNSNYGFSNALTAIVAGGLIYSFNGFQTVVAYASEVKNPSRNVPLAIIIALILVLALYTALQYAFMQAVPHAYLVEKGGWSGLDFESPLLQLATMLGLGYIAFLLIADSILSPSATGYSYLGASSRMLYAMSSEGQMPRYFAKITPKVNVSRRSLLANFCLSAIFLLFSENWAGLMIIVTGLHIIGYMAAPISMGALAPRTRLFGLVVFVLLTLLLNTIEVQTNINMSIVLVILMALYGSIEYKRVGFKKLAYLILPFIIFLAIVAPLDNYLLEGFIGAIFYWIVTDKRYVTFCKTTANEKNIIVD</sequence>
<feature type="transmembrane region" description="Helical" evidence="5">
    <location>
        <begin position="450"/>
        <end position="482"/>
    </location>
</feature>
<dbReference type="PANTHER" id="PTHR47547:SF1">
    <property type="entry name" value="ASPARTATE-PROTON SYMPORTER"/>
    <property type="match status" value="1"/>
</dbReference>
<feature type="transmembrane region" description="Helical" evidence="5">
    <location>
        <begin position="135"/>
        <end position="152"/>
    </location>
</feature>
<keyword evidence="2 5" id="KW-0812">Transmembrane</keyword>
<keyword evidence="3 5" id="KW-1133">Transmembrane helix</keyword>
<name>A0AAE6YHH9_9GAMM</name>
<dbReference type="InterPro" id="IPR002293">
    <property type="entry name" value="AA/rel_permease1"/>
</dbReference>
<feature type="transmembrane region" description="Helical" evidence="5">
    <location>
        <begin position="43"/>
        <end position="66"/>
    </location>
</feature>
<dbReference type="AlphaFoldDB" id="A0AAE6YHH9"/>
<feature type="transmembrane region" description="Helical" evidence="5">
    <location>
        <begin position="422"/>
        <end position="438"/>
    </location>
</feature>
<dbReference type="PIRSF" id="PIRSF006060">
    <property type="entry name" value="AA_transporter"/>
    <property type="match status" value="1"/>
</dbReference>
<evidence type="ECO:0000313" key="7">
    <source>
        <dbReference type="Proteomes" id="UP000502004"/>
    </source>
</evidence>
<dbReference type="Gene3D" id="1.20.1740.10">
    <property type="entry name" value="Amino acid/polyamine transporter I"/>
    <property type="match status" value="1"/>
</dbReference>
<dbReference type="InterPro" id="IPR052962">
    <property type="entry name" value="AA_Transporter_AGT"/>
</dbReference>
<feature type="transmembrane region" description="Helical" evidence="5">
    <location>
        <begin position="286"/>
        <end position="308"/>
    </location>
</feature>
<dbReference type="Proteomes" id="UP000502004">
    <property type="component" value="Chromosome"/>
</dbReference>
<dbReference type="PANTHER" id="PTHR47547">
    <property type="match status" value="1"/>
</dbReference>
<comment type="subcellular location">
    <subcellularLocation>
        <location evidence="1">Membrane</location>
        <topology evidence="1">Multi-pass membrane protein</topology>
    </subcellularLocation>
</comment>
<feature type="transmembrane region" description="Helical" evidence="5">
    <location>
        <begin position="87"/>
        <end position="115"/>
    </location>
</feature>
<organism evidence="6 7">
    <name type="scientific">Allofrancisella inopinata</name>
    <dbReference type="NCBI Taxonomy" id="1085647"/>
    <lineage>
        <taxon>Bacteria</taxon>
        <taxon>Pseudomonadati</taxon>
        <taxon>Pseudomonadota</taxon>
        <taxon>Gammaproteobacteria</taxon>
        <taxon>Thiotrichales</taxon>
        <taxon>Francisellaceae</taxon>
        <taxon>Allofrancisella</taxon>
    </lineage>
</organism>
<dbReference type="Pfam" id="PF13520">
    <property type="entry name" value="AA_permease_2"/>
    <property type="match status" value="1"/>
</dbReference>
<dbReference type="KEGG" id="aii:E4K63_03940"/>
<evidence type="ECO:0000313" key="6">
    <source>
        <dbReference type="EMBL" id="QIV96025.1"/>
    </source>
</evidence>
<evidence type="ECO:0000256" key="3">
    <source>
        <dbReference type="ARBA" id="ARBA00022989"/>
    </source>
</evidence>
<feature type="transmembrane region" description="Helical" evidence="5">
    <location>
        <begin position="203"/>
        <end position="230"/>
    </location>
</feature>
<keyword evidence="7" id="KW-1185">Reference proteome</keyword>
<protein>
    <submittedName>
        <fullName evidence="6">APC family permease</fullName>
    </submittedName>
</protein>
<evidence type="ECO:0000256" key="2">
    <source>
        <dbReference type="ARBA" id="ARBA00022692"/>
    </source>
</evidence>
<gene>
    <name evidence="6" type="ORF">E4K63_03940</name>
</gene>
<accession>A0AAE6YHH9</accession>
<dbReference type="EMBL" id="CP038241">
    <property type="protein sequence ID" value="QIV96025.1"/>
    <property type="molecule type" value="Genomic_DNA"/>
</dbReference>
<feature type="transmembrane region" description="Helical" evidence="5">
    <location>
        <begin position="164"/>
        <end position="183"/>
    </location>
</feature>
<feature type="transmembrane region" description="Helical" evidence="5">
    <location>
        <begin position="12"/>
        <end position="31"/>
    </location>
</feature>
<evidence type="ECO:0000256" key="4">
    <source>
        <dbReference type="ARBA" id="ARBA00023136"/>
    </source>
</evidence>
<feature type="transmembrane region" description="Helical" evidence="5">
    <location>
        <begin position="400"/>
        <end position="416"/>
    </location>
</feature>
<proteinExistence type="predicted"/>
<feature type="transmembrane region" description="Helical" evidence="5">
    <location>
        <begin position="242"/>
        <end position="266"/>
    </location>
</feature>
<evidence type="ECO:0000256" key="5">
    <source>
        <dbReference type="SAM" id="Phobius"/>
    </source>
</evidence>